<feature type="domain" description="Aminoglycoside phosphotransferase" evidence="10">
    <location>
        <begin position="46"/>
        <end position="253"/>
    </location>
</feature>
<evidence type="ECO:0000256" key="2">
    <source>
        <dbReference type="ARBA" id="ARBA00022679"/>
    </source>
</evidence>
<evidence type="ECO:0000256" key="1">
    <source>
        <dbReference type="ARBA" id="ARBA00006219"/>
    </source>
</evidence>
<feature type="binding site" evidence="9">
    <location>
        <position position="205"/>
    </location>
    <ligand>
        <name>Mg(2+)</name>
        <dbReference type="ChEBI" id="CHEBI:18420"/>
    </ligand>
</feature>
<dbReference type="InterPro" id="IPR024165">
    <property type="entry name" value="Kan/Strep_kinase"/>
</dbReference>
<dbReference type="InterPro" id="IPR011009">
    <property type="entry name" value="Kinase-like_dom_sf"/>
</dbReference>
<dbReference type="PIRSF" id="PIRSF000706">
    <property type="entry name" value="Kanamycin_kin"/>
    <property type="match status" value="1"/>
</dbReference>
<evidence type="ECO:0000256" key="7">
    <source>
        <dbReference type="PIRNR" id="PIRNR000706"/>
    </source>
</evidence>
<evidence type="ECO:0000313" key="11">
    <source>
        <dbReference type="EMBL" id="NBH62854.1"/>
    </source>
</evidence>
<dbReference type="Proteomes" id="UP000446866">
    <property type="component" value="Unassembled WGS sequence"/>
</dbReference>
<keyword evidence="5 7" id="KW-0067">ATP-binding</keyword>
<keyword evidence="4 7" id="KW-0418">Kinase</keyword>
<keyword evidence="6 7" id="KW-0046">Antibiotic resistance</keyword>
<evidence type="ECO:0000259" key="10">
    <source>
        <dbReference type="Pfam" id="PF01636"/>
    </source>
</evidence>
<gene>
    <name evidence="11" type="ORF">D0435_14510</name>
</gene>
<keyword evidence="9" id="KW-0460">Magnesium</keyword>
<comment type="similarity">
    <text evidence="1 7">Belongs to the aminoglycoside phosphotransferase family.</text>
</comment>
<dbReference type="GO" id="GO:0016773">
    <property type="term" value="F:phosphotransferase activity, alcohol group as acceptor"/>
    <property type="evidence" value="ECO:0007669"/>
    <property type="project" value="InterPro"/>
</dbReference>
<protein>
    <submittedName>
        <fullName evidence="11">Aminoglycoside 3'-phosphotransferase</fullName>
    </submittedName>
</protein>
<evidence type="ECO:0000256" key="6">
    <source>
        <dbReference type="ARBA" id="ARBA00023251"/>
    </source>
</evidence>
<keyword evidence="9" id="KW-0479">Metal-binding</keyword>
<dbReference type="Pfam" id="PF01636">
    <property type="entry name" value="APH"/>
    <property type="match status" value="1"/>
</dbReference>
<evidence type="ECO:0000256" key="9">
    <source>
        <dbReference type="PIRSR" id="PIRSR000706-2"/>
    </source>
</evidence>
<dbReference type="GO" id="GO:0046677">
    <property type="term" value="P:response to antibiotic"/>
    <property type="evidence" value="ECO:0007669"/>
    <property type="project" value="UniProtKB-KW"/>
</dbReference>
<proteinExistence type="inferred from homology"/>
<feature type="binding site" evidence="9">
    <location>
        <position position="192"/>
    </location>
    <ligand>
        <name>Mg(2+)</name>
        <dbReference type="ChEBI" id="CHEBI:18420"/>
    </ligand>
</feature>
<comment type="caution">
    <text evidence="11">The sequence shown here is derived from an EMBL/GenBank/DDBJ whole genome shotgun (WGS) entry which is preliminary data.</text>
</comment>
<evidence type="ECO:0000256" key="5">
    <source>
        <dbReference type="ARBA" id="ARBA00022840"/>
    </source>
</evidence>
<keyword evidence="12" id="KW-1185">Reference proteome</keyword>
<dbReference type="InterPro" id="IPR002575">
    <property type="entry name" value="Aminoglycoside_PTrfase"/>
</dbReference>
<dbReference type="GO" id="GO:0005524">
    <property type="term" value="F:ATP binding"/>
    <property type="evidence" value="ECO:0007669"/>
    <property type="project" value="UniProtKB-KW"/>
</dbReference>
<feature type="active site" description="Proton acceptor" evidence="8">
    <location>
        <position position="187"/>
    </location>
</feature>
<dbReference type="CDD" id="cd05150">
    <property type="entry name" value="APH"/>
    <property type="match status" value="1"/>
</dbReference>
<dbReference type="GO" id="GO:0046872">
    <property type="term" value="F:metal ion binding"/>
    <property type="evidence" value="ECO:0007669"/>
    <property type="project" value="UniProtKB-KW"/>
</dbReference>
<evidence type="ECO:0000256" key="3">
    <source>
        <dbReference type="ARBA" id="ARBA00022741"/>
    </source>
</evidence>
<evidence type="ECO:0000313" key="12">
    <source>
        <dbReference type="Proteomes" id="UP000446866"/>
    </source>
</evidence>
<sequence>MKRNPIKLDIEVYPEAVTNYMKDAALYDSSCSPQAKVIFIDRDDGYFLKESAAGTLKTEAQMTAYMHSLKLSEEVLYYDTFHGRDYLLSRRVQGEDCTHPDYLSEPERLCDTMALQLRRLHETDGKGCPVQNRITTYMEAVKCGLDGKSFEPDLFKGIWQFDSFEDARRAAEEGMPLLKKEVLIHGDYCLPNIILNNWEFSGYIDLDCGGIGDRHIDVLWGIWTLNYNLGTAQYTERFIDGYGKDLIEPEKLRMIAAMEMIGG</sequence>
<dbReference type="GO" id="GO:0016301">
    <property type="term" value="F:kinase activity"/>
    <property type="evidence" value="ECO:0007669"/>
    <property type="project" value="UniProtKB-KW"/>
</dbReference>
<keyword evidence="3 7" id="KW-0547">Nucleotide-binding</keyword>
<name>A0A845QN75_9FIRM</name>
<dbReference type="EMBL" id="QXWK01000039">
    <property type="protein sequence ID" value="NBH62854.1"/>
    <property type="molecule type" value="Genomic_DNA"/>
</dbReference>
<dbReference type="SUPFAM" id="SSF56112">
    <property type="entry name" value="Protein kinase-like (PK-like)"/>
    <property type="match status" value="1"/>
</dbReference>
<organism evidence="11 12">
    <name type="scientific">Anaerotruncus colihominis</name>
    <dbReference type="NCBI Taxonomy" id="169435"/>
    <lineage>
        <taxon>Bacteria</taxon>
        <taxon>Bacillati</taxon>
        <taxon>Bacillota</taxon>
        <taxon>Clostridia</taxon>
        <taxon>Eubacteriales</taxon>
        <taxon>Oscillospiraceae</taxon>
        <taxon>Anaerotruncus</taxon>
    </lineage>
</organism>
<reference evidence="11 12" key="1">
    <citation type="submission" date="2018-08" db="EMBL/GenBank/DDBJ databases">
        <title>Murine metabolic-syndrome-specific gut microbial biobank.</title>
        <authorList>
            <person name="Liu C."/>
        </authorList>
    </citation>
    <scope>NUCLEOTIDE SEQUENCE [LARGE SCALE GENOMIC DNA]</scope>
    <source>
        <strain evidence="11 12">28</strain>
    </source>
</reference>
<dbReference type="AlphaFoldDB" id="A0A845QN75"/>
<keyword evidence="2 7" id="KW-0808">Transferase</keyword>
<accession>A0A845QN75</accession>
<dbReference type="Gene3D" id="3.90.1200.10">
    <property type="match status" value="1"/>
</dbReference>
<dbReference type="RefSeq" id="WP_160203138.1">
    <property type="nucleotide sequence ID" value="NZ_QXWK01000039.1"/>
</dbReference>
<evidence type="ECO:0000256" key="4">
    <source>
        <dbReference type="ARBA" id="ARBA00022777"/>
    </source>
</evidence>
<evidence type="ECO:0000256" key="8">
    <source>
        <dbReference type="PIRSR" id="PIRSR000706-1"/>
    </source>
</evidence>